<accession>A0ABR2AWI5</accession>
<dbReference type="Proteomes" id="UP001472677">
    <property type="component" value="Unassembled WGS sequence"/>
</dbReference>
<evidence type="ECO:0000313" key="2">
    <source>
        <dbReference type="Proteomes" id="UP001472677"/>
    </source>
</evidence>
<organism evidence="1 2">
    <name type="scientific">Hibiscus sabdariffa</name>
    <name type="common">roselle</name>
    <dbReference type="NCBI Taxonomy" id="183260"/>
    <lineage>
        <taxon>Eukaryota</taxon>
        <taxon>Viridiplantae</taxon>
        <taxon>Streptophyta</taxon>
        <taxon>Embryophyta</taxon>
        <taxon>Tracheophyta</taxon>
        <taxon>Spermatophyta</taxon>
        <taxon>Magnoliopsida</taxon>
        <taxon>eudicotyledons</taxon>
        <taxon>Gunneridae</taxon>
        <taxon>Pentapetalae</taxon>
        <taxon>rosids</taxon>
        <taxon>malvids</taxon>
        <taxon>Malvales</taxon>
        <taxon>Malvaceae</taxon>
        <taxon>Malvoideae</taxon>
        <taxon>Hibiscus</taxon>
    </lineage>
</organism>
<keyword evidence="2" id="KW-1185">Reference proteome</keyword>
<protein>
    <submittedName>
        <fullName evidence="1">Uncharacterized protein</fullName>
    </submittedName>
</protein>
<dbReference type="EMBL" id="JBBPBM010000272">
    <property type="protein sequence ID" value="KAK8498277.1"/>
    <property type="molecule type" value="Genomic_DNA"/>
</dbReference>
<reference evidence="1 2" key="1">
    <citation type="journal article" date="2024" name="G3 (Bethesda)">
        <title>Genome assembly of Hibiscus sabdariffa L. provides insights into metabolisms of medicinal natural products.</title>
        <authorList>
            <person name="Kim T."/>
        </authorList>
    </citation>
    <scope>NUCLEOTIDE SEQUENCE [LARGE SCALE GENOMIC DNA]</scope>
    <source>
        <strain evidence="1">TK-2024</strain>
        <tissue evidence="1">Old leaves</tissue>
    </source>
</reference>
<comment type="caution">
    <text evidence="1">The sequence shown here is derived from an EMBL/GenBank/DDBJ whole genome shotgun (WGS) entry which is preliminary data.</text>
</comment>
<gene>
    <name evidence="1" type="ORF">V6N12_055372</name>
</gene>
<evidence type="ECO:0000313" key="1">
    <source>
        <dbReference type="EMBL" id="KAK8498277.1"/>
    </source>
</evidence>
<sequence>MQTNDVTYEFAINDFINETAYQHLKYNVLDRPPTTLFTLYEKVQPYVENKEASRLRGQARGSQNVDFHTNVCTSRRGRPLLQDRAGRARFIGFQQGAHQ</sequence>
<name>A0ABR2AWI5_9ROSI</name>
<proteinExistence type="predicted"/>